<organism evidence="1 2">
    <name type="scientific">Leucogyrophana mollusca</name>
    <dbReference type="NCBI Taxonomy" id="85980"/>
    <lineage>
        <taxon>Eukaryota</taxon>
        <taxon>Fungi</taxon>
        <taxon>Dikarya</taxon>
        <taxon>Basidiomycota</taxon>
        <taxon>Agaricomycotina</taxon>
        <taxon>Agaricomycetes</taxon>
        <taxon>Agaricomycetidae</taxon>
        <taxon>Boletales</taxon>
        <taxon>Boletales incertae sedis</taxon>
        <taxon>Leucogyrophana</taxon>
    </lineage>
</organism>
<protein>
    <submittedName>
        <fullName evidence="1">Uncharacterized protein</fullName>
    </submittedName>
</protein>
<reference evidence="1" key="1">
    <citation type="journal article" date="2021" name="New Phytol.">
        <title>Evolutionary innovations through gain and loss of genes in the ectomycorrhizal Boletales.</title>
        <authorList>
            <person name="Wu G."/>
            <person name="Miyauchi S."/>
            <person name="Morin E."/>
            <person name="Kuo A."/>
            <person name="Drula E."/>
            <person name="Varga T."/>
            <person name="Kohler A."/>
            <person name="Feng B."/>
            <person name="Cao Y."/>
            <person name="Lipzen A."/>
            <person name="Daum C."/>
            <person name="Hundley H."/>
            <person name="Pangilinan J."/>
            <person name="Johnson J."/>
            <person name="Barry K."/>
            <person name="LaButti K."/>
            <person name="Ng V."/>
            <person name="Ahrendt S."/>
            <person name="Min B."/>
            <person name="Choi I.G."/>
            <person name="Park H."/>
            <person name="Plett J.M."/>
            <person name="Magnuson J."/>
            <person name="Spatafora J.W."/>
            <person name="Nagy L.G."/>
            <person name="Henrissat B."/>
            <person name="Grigoriev I.V."/>
            <person name="Yang Z.L."/>
            <person name="Xu J."/>
            <person name="Martin F.M."/>
        </authorList>
    </citation>
    <scope>NUCLEOTIDE SEQUENCE</scope>
    <source>
        <strain evidence="1">KUC20120723A-06</strain>
    </source>
</reference>
<keyword evidence="2" id="KW-1185">Reference proteome</keyword>
<sequence>MSDSVALEWGSAFIGLIVSLGMYGVALGQYGFYTRSFPHDRKALKLMVLLVFIMDTLHTYGAISYQWALLVWCHHSPSSACMSVLPWEILMASVISFCLTFAVQSFYAHRVWIISGRNKLITSAVLLTAFVQLVLGLICLGNAISTKSVAALYTSVFTCGTSAVASALCDLLITGSIFFYLHPKRSGVRRSGSAIQQLTNVTVNMGLFTCLLSLALAVLFVTQKGSYLVGAPGTFIAKSYVNSLLAVLNARRSMRESVAQTFALSTIAVTRDATETP</sequence>
<evidence type="ECO:0000313" key="2">
    <source>
        <dbReference type="Proteomes" id="UP000790709"/>
    </source>
</evidence>
<evidence type="ECO:0000313" key="1">
    <source>
        <dbReference type="EMBL" id="KAH7922814.1"/>
    </source>
</evidence>
<accession>A0ACB8BB24</accession>
<gene>
    <name evidence="1" type="ORF">BV22DRAFT_1037068</name>
</gene>
<proteinExistence type="predicted"/>
<dbReference type="EMBL" id="MU266471">
    <property type="protein sequence ID" value="KAH7922814.1"/>
    <property type="molecule type" value="Genomic_DNA"/>
</dbReference>
<name>A0ACB8BB24_9AGAM</name>
<dbReference type="Proteomes" id="UP000790709">
    <property type="component" value="Unassembled WGS sequence"/>
</dbReference>
<comment type="caution">
    <text evidence="1">The sequence shown here is derived from an EMBL/GenBank/DDBJ whole genome shotgun (WGS) entry which is preliminary data.</text>
</comment>